<dbReference type="AlphaFoldDB" id="A0A0W0GBG5"/>
<feature type="domain" description="Thioredoxin" evidence="1">
    <location>
        <begin position="9"/>
        <end position="165"/>
    </location>
</feature>
<dbReference type="InterPro" id="IPR000866">
    <property type="entry name" value="AhpC/TSA"/>
</dbReference>
<reference evidence="2 3" key="1">
    <citation type="submission" date="2015-12" db="EMBL/GenBank/DDBJ databases">
        <title>Draft genome sequence of Moniliophthora roreri, the causal agent of frosty pod rot of cacao.</title>
        <authorList>
            <person name="Aime M.C."/>
            <person name="Diaz-Valderrama J.R."/>
            <person name="Kijpornyongpan T."/>
            <person name="Phillips-Mora W."/>
        </authorList>
    </citation>
    <scope>NUCLEOTIDE SEQUENCE [LARGE SCALE GENOMIC DNA]</scope>
    <source>
        <strain evidence="2 3">MCA 2952</strain>
    </source>
</reference>
<dbReference type="EMBL" id="LATX01000561">
    <property type="protein sequence ID" value="KTB45914.1"/>
    <property type="molecule type" value="Genomic_DNA"/>
</dbReference>
<dbReference type="InterPro" id="IPR036249">
    <property type="entry name" value="Thioredoxin-like_sf"/>
</dbReference>
<dbReference type="CDD" id="cd21037">
    <property type="entry name" value="MLKL_NTD"/>
    <property type="match status" value="1"/>
</dbReference>
<dbReference type="GO" id="GO:0016491">
    <property type="term" value="F:oxidoreductase activity"/>
    <property type="evidence" value="ECO:0007669"/>
    <property type="project" value="InterPro"/>
</dbReference>
<evidence type="ECO:0000259" key="1">
    <source>
        <dbReference type="PROSITE" id="PS51352"/>
    </source>
</evidence>
<dbReference type="Gene3D" id="3.40.30.10">
    <property type="entry name" value="Glutaredoxin"/>
    <property type="match status" value="1"/>
</dbReference>
<dbReference type="InterPro" id="IPR036537">
    <property type="entry name" value="Adaptor_Cbl_N_dom_sf"/>
</dbReference>
<protein>
    <recommendedName>
        <fullName evidence="1">Thioredoxin domain-containing protein</fullName>
    </recommendedName>
</protein>
<gene>
    <name evidence="2" type="ORF">WG66_1511</name>
</gene>
<sequence>MAHYLTSEVAPGKTAPDFEAHTASGPLRYHRWAKDSWSVLFSHPGTSFPLELLEVARQFAEFDKRNIKVIGVSGNWLDDQKKWKASQVKYGMRIGTADKTVQIVADDAGEIASIYGMINEEDPSAEPHTVFVVDPKRTIRLALAYPATLRKNVDKILQFIDKYSSTDEINMSSFNLDSSGRGKIYTPELTRNQDNTTLNAAADVLSLGNTVDITLASIGIYHASTRYQELRDADATADYVDNAIKLLDNLSELGKVVPFVAPAFILLKVIVDVEKNARDVDAKCRDLVLRVTFMLSHLPALANLPSITPSSPQRQVINQMNSVLKETAALIEAYRNQGALARRLSLRNKDKFERCAKDLANTTKDLMMSLQIHQSVQIDTILQRSVPQDPEDEKAKRFVERYGAGDEGVVKADKALLKQFAEELKLGVEDEAIEALNTNLGDLLREHQAQLEHRIDETIRASLTSKEVDMEQTLICVQCEKEFKQSNNHALACSFHKAEYDSWSRSYKCCGTPHPCQFKAHRAKHHSDYPYGPFFPYVRGITGYTDTTSEWANVEDFNLESDVTQSASISRLLKWKSRGAAPEKPTILIRVGWVYFKDAYYFGSFTKEDLDLQSRVIEITRQTVIFRSAPSDSEYAMVEWVTREDGGITGVRLTAKVATALTPFIRVCLFDTEKMEMSGEVMCISEGGLRSYTPLSAYSLPQSQRVSAELPETAKRPARKDFKTRTTPRLPVVIKEVVDAPLRANPNMATQAADYFHGAVSVFNKHPPGTNNPISISEVKVEWRLVGDQEYKPVKSFTFLDGTKLPLTIDPRETWALQFQVAVPRSEEDAQLGVRWWERAFVARRRPLRLKVTFVDIEDEEASLVLEWVYTPFKQEKREDGDIAFIYIDDPLLFERHSLHVKPLEKEGYVLEVEGRDISVRSLQKAVYRAMKTGESEVDIEVGQKRNTGEMGEWEWKTWALVDTSCRRVYAFKILISQPRDGKGYACLEYLPCPDYGDVMSETRAVRYAVEKVGMPTLEGYSEEDIPWDDEFDDAAPEINHSQPSLANSSGVTPMSATMVVPAEVNQRLASIDANLERIATAFEQLLEIMKSRSNV</sequence>
<dbReference type="InterPro" id="IPR013766">
    <property type="entry name" value="Thioredoxin_domain"/>
</dbReference>
<name>A0A0W0GBG5_MONRR</name>
<dbReference type="Proteomes" id="UP000054988">
    <property type="component" value="Unassembled WGS sequence"/>
</dbReference>
<dbReference type="SUPFAM" id="SSF52833">
    <property type="entry name" value="Thioredoxin-like"/>
    <property type="match status" value="1"/>
</dbReference>
<comment type="caution">
    <text evidence="2">The sequence shown here is derived from an EMBL/GenBank/DDBJ whole genome shotgun (WGS) entry which is preliminary data.</text>
</comment>
<evidence type="ECO:0000313" key="3">
    <source>
        <dbReference type="Proteomes" id="UP000054988"/>
    </source>
</evidence>
<accession>A0A0W0GBG5</accession>
<proteinExistence type="predicted"/>
<evidence type="ECO:0000313" key="2">
    <source>
        <dbReference type="EMBL" id="KTB45914.1"/>
    </source>
</evidence>
<dbReference type="Pfam" id="PF22215">
    <property type="entry name" value="MLKL_N"/>
    <property type="match status" value="1"/>
</dbReference>
<dbReference type="InterPro" id="IPR054000">
    <property type="entry name" value="MLKL_N"/>
</dbReference>
<dbReference type="GO" id="GO:0007166">
    <property type="term" value="P:cell surface receptor signaling pathway"/>
    <property type="evidence" value="ECO:0007669"/>
    <property type="project" value="InterPro"/>
</dbReference>
<dbReference type="eggNOG" id="KOG0854">
    <property type="taxonomic scope" value="Eukaryota"/>
</dbReference>
<dbReference type="InterPro" id="IPR059179">
    <property type="entry name" value="MLKL-like_MCAfunc"/>
</dbReference>
<dbReference type="PROSITE" id="PS51352">
    <property type="entry name" value="THIOREDOXIN_2"/>
    <property type="match status" value="1"/>
</dbReference>
<organism evidence="2 3">
    <name type="scientific">Moniliophthora roreri</name>
    <name type="common">Frosty pod rot fungus</name>
    <name type="synonym">Monilia roreri</name>
    <dbReference type="NCBI Taxonomy" id="221103"/>
    <lineage>
        <taxon>Eukaryota</taxon>
        <taxon>Fungi</taxon>
        <taxon>Dikarya</taxon>
        <taxon>Basidiomycota</taxon>
        <taxon>Agaricomycotina</taxon>
        <taxon>Agaricomycetes</taxon>
        <taxon>Agaricomycetidae</taxon>
        <taxon>Agaricales</taxon>
        <taxon>Marasmiineae</taxon>
        <taxon>Marasmiaceae</taxon>
        <taxon>Moniliophthora</taxon>
    </lineage>
</organism>
<dbReference type="Gene3D" id="1.20.930.20">
    <property type="entry name" value="Adaptor protein Cbl, N-terminal domain"/>
    <property type="match status" value="1"/>
</dbReference>
<dbReference type="Pfam" id="PF00578">
    <property type="entry name" value="AhpC-TSA"/>
    <property type="match status" value="1"/>
</dbReference>
<dbReference type="GO" id="GO:0016209">
    <property type="term" value="F:antioxidant activity"/>
    <property type="evidence" value="ECO:0007669"/>
    <property type="project" value="InterPro"/>
</dbReference>